<dbReference type="EMBL" id="FMYM01000006">
    <property type="protein sequence ID" value="SDC20775.1"/>
    <property type="molecule type" value="Genomic_DNA"/>
</dbReference>
<keyword evidence="3" id="KW-1185">Reference proteome</keyword>
<feature type="transmembrane region" description="Helical" evidence="1">
    <location>
        <begin position="69"/>
        <end position="89"/>
    </location>
</feature>
<feature type="transmembrane region" description="Helical" evidence="1">
    <location>
        <begin position="6"/>
        <end position="32"/>
    </location>
</feature>
<organism evidence="2 3">
    <name type="scientific">Shouchella lonarensis</name>
    <dbReference type="NCBI Taxonomy" id="1464122"/>
    <lineage>
        <taxon>Bacteria</taxon>
        <taxon>Bacillati</taxon>
        <taxon>Bacillota</taxon>
        <taxon>Bacilli</taxon>
        <taxon>Bacillales</taxon>
        <taxon>Bacillaceae</taxon>
        <taxon>Shouchella</taxon>
    </lineage>
</organism>
<dbReference type="Proteomes" id="UP000242662">
    <property type="component" value="Unassembled WGS sequence"/>
</dbReference>
<evidence type="ECO:0000256" key="1">
    <source>
        <dbReference type="SAM" id="Phobius"/>
    </source>
</evidence>
<dbReference type="InterPro" id="IPR023804">
    <property type="entry name" value="DUF3792_TM"/>
</dbReference>
<dbReference type="STRING" id="1464122.SAMN05421737_10657"/>
<feature type="transmembrane region" description="Helical" evidence="1">
    <location>
        <begin position="44"/>
        <end position="63"/>
    </location>
</feature>
<keyword evidence="1" id="KW-0812">Transmembrane</keyword>
<dbReference type="AlphaFoldDB" id="A0A1G6JQS8"/>
<name>A0A1G6JQS8_9BACI</name>
<dbReference type="OrthoDB" id="2988991at2"/>
<dbReference type="Pfam" id="PF12670">
    <property type="entry name" value="DUF3792"/>
    <property type="match status" value="1"/>
</dbReference>
<feature type="transmembrane region" description="Helical" evidence="1">
    <location>
        <begin position="101"/>
        <end position="121"/>
    </location>
</feature>
<dbReference type="RefSeq" id="WP_090775679.1">
    <property type="nucleotide sequence ID" value="NZ_FMYM01000006.1"/>
</dbReference>
<evidence type="ECO:0000313" key="3">
    <source>
        <dbReference type="Proteomes" id="UP000242662"/>
    </source>
</evidence>
<accession>A0A1G6JQS8</accession>
<gene>
    <name evidence="2" type="ORF">SAMN05421737_10657</name>
</gene>
<dbReference type="NCBIfam" id="TIGR04086">
    <property type="entry name" value="TIGR04086_membr"/>
    <property type="match status" value="1"/>
</dbReference>
<protein>
    <submittedName>
        <fullName evidence="2">Putative membrane protein, TIGR04086 family</fullName>
    </submittedName>
</protein>
<sequence length="124" mass="13138">MTSNRFFPAVLFGTVVTCIIILLFSLCLATLLSLTSLTEHSIEWLMLPTALLSLFIGGFLSGAKANAKGWIAGGLVAILFSGLVFLISYLGYNTTFSSKQLLFHAVYVAVAALGGMIGVNLSSQ</sequence>
<proteinExistence type="predicted"/>
<evidence type="ECO:0000313" key="2">
    <source>
        <dbReference type="EMBL" id="SDC20775.1"/>
    </source>
</evidence>
<reference evidence="3" key="1">
    <citation type="submission" date="2016-09" db="EMBL/GenBank/DDBJ databases">
        <authorList>
            <person name="Varghese N."/>
            <person name="Submissions S."/>
        </authorList>
    </citation>
    <scope>NUCLEOTIDE SEQUENCE [LARGE SCALE GENOMIC DNA]</scope>
    <source>
        <strain evidence="3">25nlg</strain>
    </source>
</reference>
<keyword evidence="1" id="KW-1133">Transmembrane helix</keyword>
<keyword evidence="1" id="KW-0472">Membrane</keyword>